<keyword evidence="2" id="KW-0812">Transmembrane</keyword>
<feature type="region of interest" description="Disordered" evidence="1">
    <location>
        <begin position="89"/>
        <end position="208"/>
    </location>
</feature>
<name>A0ABU8XQM2_9PROT</name>
<comment type="caution">
    <text evidence="3">The sequence shown here is derived from an EMBL/GenBank/DDBJ whole genome shotgun (WGS) entry which is preliminary data.</text>
</comment>
<dbReference type="RefSeq" id="WP_418159194.1">
    <property type="nucleotide sequence ID" value="NZ_JBBLZC010000007.1"/>
</dbReference>
<dbReference type="EMBL" id="JBBLZC010000007">
    <property type="protein sequence ID" value="MEK0083351.1"/>
    <property type="molecule type" value="Genomic_DNA"/>
</dbReference>
<dbReference type="NCBIfam" id="TIGR02532">
    <property type="entry name" value="IV_pilin_GFxxxE"/>
    <property type="match status" value="1"/>
</dbReference>
<feature type="compositionally biased region" description="Low complexity" evidence="1">
    <location>
        <begin position="131"/>
        <end position="155"/>
    </location>
</feature>
<feature type="compositionally biased region" description="Gly residues" evidence="1">
    <location>
        <begin position="117"/>
        <end position="130"/>
    </location>
</feature>
<dbReference type="PROSITE" id="PS00409">
    <property type="entry name" value="PROKAR_NTER_METHYL"/>
    <property type="match status" value="1"/>
</dbReference>
<dbReference type="InterPro" id="IPR012902">
    <property type="entry name" value="N_methyl_site"/>
</dbReference>
<keyword evidence="2" id="KW-1133">Transmembrane helix</keyword>
<dbReference type="SUPFAM" id="SSF54523">
    <property type="entry name" value="Pili subunits"/>
    <property type="match status" value="1"/>
</dbReference>
<evidence type="ECO:0000313" key="4">
    <source>
        <dbReference type="Proteomes" id="UP001375743"/>
    </source>
</evidence>
<proteinExistence type="predicted"/>
<dbReference type="Proteomes" id="UP001375743">
    <property type="component" value="Unassembled WGS sequence"/>
</dbReference>
<evidence type="ECO:0000256" key="1">
    <source>
        <dbReference type="SAM" id="MobiDB-lite"/>
    </source>
</evidence>
<reference evidence="3 4" key="1">
    <citation type="submission" date="2024-01" db="EMBL/GenBank/DDBJ databases">
        <title>Multi-omics insights into the function and evolution of sodium benzoate biodegradation pathways in Benzoatithermus flavus gen. nov., sp. nov. from hot spring.</title>
        <authorList>
            <person name="Hu C.-J."/>
            <person name="Li W.-J."/>
        </authorList>
    </citation>
    <scope>NUCLEOTIDE SEQUENCE [LARGE SCALE GENOMIC DNA]</scope>
    <source>
        <strain evidence="3 4">SYSU G07066</strain>
    </source>
</reference>
<dbReference type="InterPro" id="IPR045584">
    <property type="entry name" value="Pilin-like"/>
</dbReference>
<organism evidence="3 4">
    <name type="scientific">Benzoatithermus flavus</name>
    <dbReference type="NCBI Taxonomy" id="3108223"/>
    <lineage>
        <taxon>Bacteria</taxon>
        <taxon>Pseudomonadati</taxon>
        <taxon>Pseudomonadota</taxon>
        <taxon>Alphaproteobacteria</taxon>
        <taxon>Geminicoccales</taxon>
        <taxon>Geminicoccaceae</taxon>
        <taxon>Benzoatithermus</taxon>
    </lineage>
</organism>
<feature type="transmembrane region" description="Helical" evidence="2">
    <location>
        <begin position="12"/>
        <end position="36"/>
    </location>
</feature>
<keyword evidence="2" id="KW-0472">Membrane</keyword>
<dbReference type="Pfam" id="PF07963">
    <property type="entry name" value="N_methyl"/>
    <property type="match status" value="1"/>
</dbReference>
<evidence type="ECO:0000256" key="2">
    <source>
        <dbReference type="SAM" id="Phobius"/>
    </source>
</evidence>
<gene>
    <name evidence="3" type="ORF">U1T56_09305</name>
</gene>
<evidence type="ECO:0000313" key="3">
    <source>
        <dbReference type="EMBL" id="MEK0083351.1"/>
    </source>
</evidence>
<keyword evidence="4" id="KW-1185">Reference proteome</keyword>
<sequence>MTTRRQRSGTAGFTLLETLVALAILGVVLTTVFDIFGKGLRAAHRDEDRLLLALVAQNLMARTRLDYNPIGGDLHGDIEGGLRWAITSEPYEPPQDLLPERRAPPSTSQLARRDDGGGSLGGSENGGFGDRSGSYDSGSGFGSAGDSAFGDRSSGSGFGDQSGGSSFGDRSGGGGFGDRAESGGPDAAPGGDETRGGPQGTQPREKIRLRLVRVSVQKGEEHFELTSLVMEPRRGRAAVR</sequence>
<accession>A0ABU8XQM2</accession>
<protein>
    <submittedName>
        <fullName evidence="3">Prepilin-type N-terminal cleavage/methylation domain-containing protein</fullName>
    </submittedName>
</protein>
<feature type="compositionally biased region" description="Gly residues" evidence="1">
    <location>
        <begin position="156"/>
        <end position="177"/>
    </location>
</feature>